<evidence type="ECO:0000313" key="1">
    <source>
        <dbReference type="EMBL" id="QHS98583.1"/>
    </source>
</evidence>
<accession>A0A6C0C4Y5</accession>
<dbReference type="EMBL" id="MN739319">
    <property type="protein sequence ID" value="QHS98583.1"/>
    <property type="molecule type" value="Genomic_DNA"/>
</dbReference>
<reference evidence="1" key="1">
    <citation type="journal article" date="2020" name="Nature">
        <title>Giant virus diversity and host interactions through global metagenomics.</title>
        <authorList>
            <person name="Schulz F."/>
            <person name="Roux S."/>
            <person name="Paez-Espino D."/>
            <person name="Jungbluth S."/>
            <person name="Walsh D.A."/>
            <person name="Denef V.J."/>
            <person name="McMahon K.D."/>
            <person name="Konstantinidis K.T."/>
            <person name="Eloe-Fadrosh E.A."/>
            <person name="Kyrpides N.C."/>
            <person name="Woyke T."/>
        </authorList>
    </citation>
    <scope>NUCLEOTIDE SEQUENCE</scope>
    <source>
        <strain evidence="1">GVMAG-M-3300020185-18</strain>
    </source>
</reference>
<sequence length="93" mass="10943">MSFDSGDFVVYYQNDIPIHALVVQKWTSFNYNKYTPDAYIISPVEGIFKYIRIKGDDLKLVKLNTDQKLMILTSLGKNWFCNNRKLFKKALQK</sequence>
<organism evidence="1">
    <name type="scientific">viral metagenome</name>
    <dbReference type="NCBI Taxonomy" id="1070528"/>
    <lineage>
        <taxon>unclassified sequences</taxon>
        <taxon>metagenomes</taxon>
        <taxon>organismal metagenomes</taxon>
    </lineage>
</organism>
<protein>
    <submittedName>
        <fullName evidence="1">Uncharacterized protein</fullName>
    </submittedName>
</protein>
<proteinExistence type="predicted"/>
<dbReference type="AlphaFoldDB" id="A0A6C0C4Y5"/>
<name>A0A6C0C4Y5_9ZZZZ</name>